<evidence type="ECO:0000313" key="4">
    <source>
        <dbReference type="Proteomes" id="UP000007305"/>
    </source>
</evidence>
<name>A0A1D6LHG6_MAIZE</name>
<dbReference type="EnsemblPlants" id="Zm00001eb266120_T001">
    <property type="protein sequence ID" value="Zm00001eb266120_P001"/>
    <property type="gene ID" value="Zm00001eb266120"/>
</dbReference>
<reference evidence="3" key="3">
    <citation type="submission" date="2019-07" db="EMBL/GenBank/DDBJ databases">
        <authorList>
            <person name="Seetharam A."/>
            <person name="Woodhouse M."/>
            <person name="Cannon E."/>
        </authorList>
    </citation>
    <scope>NUCLEOTIDE SEQUENCE [LARGE SCALE GENOMIC DNA]</scope>
    <source>
        <strain evidence="3">cv. B73</strain>
    </source>
</reference>
<reference evidence="3" key="4">
    <citation type="submission" date="2021-05" db="UniProtKB">
        <authorList>
            <consortium name="EnsemblPlants"/>
        </authorList>
    </citation>
    <scope>IDENTIFICATION</scope>
    <source>
        <strain evidence="3">cv. B73</strain>
    </source>
</reference>
<dbReference type="EMBL" id="CM000782">
    <property type="protein sequence ID" value="AQK79314.1"/>
    <property type="molecule type" value="Genomic_DNA"/>
</dbReference>
<reference evidence="2" key="2">
    <citation type="submission" date="2015-12" db="EMBL/GenBank/DDBJ databases">
        <title>Update maize B73 reference genome by single molecule sequencing technologies.</title>
        <authorList>
            <consortium name="Maize Genome Sequencing Project"/>
            <person name="Ware D."/>
        </authorList>
    </citation>
    <scope>NUCLEOTIDE SEQUENCE</scope>
    <source>
        <tissue evidence="2">Seedling</tissue>
    </source>
</reference>
<sequence>MGTPAPRSATPGRGTLLSLGTWSGQDPAEVSADERRQPEVRDLGREGCVEEDVLRLDVAVDDALAAALVQVAQSSCDPDGDPVPLAPIQRSGDGGGAALLEQMRVEGAVHHVLVHKQPLVAFAAEADQSDQVPR</sequence>
<evidence type="ECO:0000256" key="1">
    <source>
        <dbReference type="SAM" id="MobiDB-lite"/>
    </source>
</evidence>
<proteinExistence type="predicted"/>
<organism evidence="2">
    <name type="scientific">Zea mays</name>
    <name type="common">Maize</name>
    <dbReference type="NCBI Taxonomy" id="4577"/>
    <lineage>
        <taxon>Eukaryota</taxon>
        <taxon>Viridiplantae</taxon>
        <taxon>Streptophyta</taxon>
        <taxon>Embryophyta</taxon>
        <taxon>Tracheophyta</taxon>
        <taxon>Spermatophyta</taxon>
        <taxon>Magnoliopsida</taxon>
        <taxon>Liliopsida</taxon>
        <taxon>Poales</taxon>
        <taxon>Poaceae</taxon>
        <taxon>PACMAD clade</taxon>
        <taxon>Panicoideae</taxon>
        <taxon>Andropogonodae</taxon>
        <taxon>Andropogoneae</taxon>
        <taxon>Tripsacinae</taxon>
        <taxon>Zea</taxon>
    </lineage>
</organism>
<gene>
    <name evidence="2" type="ORF">ZEAMMB73_Zm00001d035584</name>
</gene>
<dbReference type="Proteomes" id="UP000007305">
    <property type="component" value="Chromosome 6"/>
</dbReference>
<dbReference type="AlphaFoldDB" id="A0A1D6LHG6"/>
<evidence type="ECO:0000313" key="3">
    <source>
        <dbReference type="EnsemblPlants" id="Zm00001eb266120_P001"/>
    </source>
</evidence>
<accession>A0A1D6LHG6</accession>
<dbReference type="Gramene" id="Zm00001eb266120_T001">
    <property type="protein sequence ID" value="Zm00001eb266120_P001"/>
    <property type="gene ID" value="Zm00001eb266120"/>
</dbReference>
<reference evidence="4" key="1">
    <citation type="journal article" date="2009" name="Science">
        <title>The B73 maize genome: complexity, diversity, and dynamics.</title>
        <authorList>
            <person name="Schnable P.S."/>
            <person name="Ware D."/>
            <person name="Fulton R.S."/>
            <person name="Stein J.C."/>
            <person name="Wei F."/>
            <person name="Pasternak S."/>
            <person name="Liang C."/>
            <person name="Zhang J."/>
            <person name="Fulton L."/>
            <person name="Graves T.A."/>
            <person name="Minx P."/>
            <person name="Reily A.D."/>
            <person name="Courtney L."/>
            <person name="Kruchowski S.S."/>
            <person name="Tomlinson C."/>
            <person name="Strong C."/>
            <person name="Delehaunty K."/>
            <person name="Fronick C."/>
            <person name="Courtney B."/>
            <person name="Rock S.M."/>
            <person name="Belter E."/>
            <person name="Du F."/>
            <person name="Kim K."/>
            <person name="Abbott R.M."/>
            <person name="Cotton M."/>
            <person name="Levy A."/>
            <person name="Marchetto P."/>
            <person name="Ochoa K."/>
            <person name="Jackson S.M."/>
            <person name="Gillam B."/>
            <person name="Chen W."/>
            <person name="Yan L."/>
            <person name="Higginbotham J."/>
            <person name="Cardenas M."/>
            <person name="Waligorski J."/>
            <person name="Applebaum E."/>
            <person name="Phelps L."/>
            <person name="Falcone J."/>
            <person name="Kanchi K."/>
            <person name="Thane T."/>
            <person name="Scimone A."/>
            <person name="Thane N."/>
            <person name="Henke J."/>
            <person name="Wang T."/>
            <person name="Ruppert J."/>
            <person name="Shah N."/>
            <person name="Rotter K."/>
            <person name="Hodges J."/>
            <person name="Ingenthron E."/>
            <person name="Cordes M."/>
            <person name="Kohlberg S."/>
            <person name="Sgro J."/>
            <person name="Delgado B."/>
            <person name="Mead K."/>
            <person name="Chinwalla A."/>
            <person name="Leonard S."/>
            <person name="Crouse K."/>
            <person name="Collura K."/>
            <person name="Kudrna D."/>
            <person name="Currie J."/>
            <person name="He R."/>
            <person name="Angelova A."/>
            <person name="Rajasekar S."/>
            <person name="Mueller T."/>
            <person name="Lomeli R."/>
            <person name="Scara G."/>
            <person name="Ko A."/>
            <person name="Delaney K."/>
            <person name="Wissotski M."/>
            <person name="Lopez G."/>
            <person name="Campos D."/>
            <person name="Braidotti M."/>
            <person name="Ashley E."/>
            <person name="Golser W."/>
            <person name="Kim H."/>
            <person name="Lee S."/>
            <person name="Lin J."/>
            <person name="Dujmic Z."/>
            <person name="Kim W."/>
            <person name="Talag J."/>
            <person name="Zuccolo A."/>
            <person name="Fan C."/>
            <person name="Sebastian A."/>
            <person name="Kramer M."/>
            <person name="Spiegel L."/>
            <person name="Nascimento L."/>
            <person name="Zutavern T."/>
            <person name="Miller B."/>
            <person name="Ambroise C."/>
            <person name="Muller S."/>
            <person name="Spooner W."/>
            <person name="Narechania A."/>
            <person name="Ren L."/>
            <person name="Wei S."/>
            <person name="Kumari S."/>
            <person name="Faga B."/>
            <person name="Levy M.J."/>
            <person name="McMahan L."/>
            <person name="Van Buren P."/>
            <person name="Vaughn M.W."/>
            <person name="Ying K."/>
            <person name="Yeh C.-T."/>
            <person name="Emrich S.J."/>
            <person name="Jia Y."/>
            <person name="Kalyanaraman A."/>
            <person name="Hsia A.-P."/>
            <person name="Barbazuk W.B."/>
            <person name="Baucom R.S."/>
            <person name="Brutnell T.P."/>
            <person name="Carpita N.C."/>
            <person name="Chaparro C."/>
            <person name="Chia J.-M."/>
            <person name="Deragon J.-M."/>
            <person name="Estill J.C."/>
            <person name="Fu Y."/>
            <person name="Jeddeloh J.A."/>
            <person name="Han Y."/>
            <person name="Lee H."/>
            <person name="Li P."/>
            <person name="Lisch D.R."/>
            <person name="Liu S."/>
            <person name="Liu Z."/>
            <person name="Nagel D.H."/>
            <person name="McCann M.C."/>
            <person name="SanMiguel P."/>
            <person name="Myers A.M."/>
            <person name="Nettleton D."/>
            <person name="Nguyen J."/>
            <person name="Penning B.W."/>
            <person name="Ponnala L."/>
            <person name="Schneider K.L."/>
            <person name="Schwartz D.C."/>
            <person name="Sharma A."/>
            <person name="Soderlund C."/>
            <person name="Springer N.M."/>
            <person name="Sun Q."/>
            <person name="Wang H."/>
            <person name="Waterman M."/>
            <person name="Westerman R."/>
            <person name="Wolfgruber T.K."/>
            <person name="Yang L."/>
            <person name="Yu Y."/>
            <person name="Zhang L."/>
            <person name="Zhou S."/>
            <person name="Zhu Q."/>
            <person name="Bennetzen J.L."/>
            <person name="Dawe R.K."/>
            <person name="Jiang J."/>
            <person name="Jiang N."/>
            <person name="Presting G.G."/>
            <person name="Wessler S.R."/>
            <person name="Aluru S."/>
            <person name="Martienssen R.A."/>
            <person name="Clifton S.W."/>
            <person name="McCombie W.R."/>
            <person name="Wing R.A."/>
            <person name="Wilson R.K."/>
        </authorList>
    </citation>
    <scope>NUCLEOTIDE SEQUENCE [LARGE SCALE GENOMIC DNA]</scope>
    <source>
        <strain evidence="4">cv. B73</strain>
    </source>
</reference>
<feature type="compositionally biased region" description="Basic and acidic residues" evidence="1">
    <location>
        <begin position="32"/>
        <end position="43"/>
    </location>
</feature>
<protein>
    <submittedName>
        <fullName evidence="2 3">Uncharacterized protein</fullName>
    </submittedName>
</protein>
<feature type="region of interest" description="Disordered" evidence="1">
    <location>
        <begin position="1"/>
        <end position="43"/>
    </location>
</feature>
<keyword evidence="4" id="KW-1185">Reference proteome</keyword>
<evidence type="ECO:0000313" key="2">
    <source>
        <dbReference type="EMBL" id="AQK79314.1"/>
    </source>
</evidence>